<evidence type="ECO:0000256" key="3">
    <source>
        <dbReference type="ARBA" id="ARBA00022490"/>
    </source>
</evidence>
<comment type="similarity">
    <text evidence="2 7">Belongs to the profilin family.</text>
</comment>
<proteinExistence type="inferred from homology"/>
<dbReference type="Pfam" id="PF00235">
    <property type="entry name" value="Profilin"/>
    <property type="match status" value="1"/>
</dbReference>
<dbReference type="InterPro" id="IPR036140">
    <property type="entry name" value="PFN_sf"/>
</dbReference>
<comment type="subcellular location">
    <subcellularLocation>
        <location evidence="1">Cytoplasm</location>
        <location evidence="1">Cytoskeleton</location>
    </subcellularLocation>
</comment>
<comment type="function">
    <text evidence="6">Binds to actin and affects the structure of the cytoskeleton. At high concentrations, profilin prevents the polymerization of actin, whereas it enhances it at low concentrations.</text>
</comment>
<dbReference type="SMART" id="SM00392">
    <property type="entry name" value="PROF"/>
    <property type="match status" value="1"/>
</dbReference>
<evidence type="ECO:0000256" key="1">
    <source>
        <dbReference type="ARBA" id="ARBA00004245"/>
    </source>
</evidence>
<comment type="caution">
    <text evidence="8">The sequence shown here is derived from an EMBL/GenBank/DDBJ whole genome shotgun (WGS) entry which is preliminary data.</text>
</comment>
<evidence type="ECO:0000256" key="6">
    <source>
        <dbReference type="RuleBase" id="RU003908"/>
    </source>
</evidence>
<dbReference type="PRINTS" id="PR01640">
    <property type="entry name" value="PROFILINPLNT"/>
</dbReference>
<gene>
    <name evidence="8" type="ORF">INT45_007555</name>
</gene>
<keyword evidence="5 6" id="KW-0206">Cytoskeleton</keyword>
<dbReference type="PANTHER" id="PTHR11604:SF0">
    <property type="entry name" value="PROFILIN"/>
    <property type="match status" value="1"/>
</dbReference>
<dbReference type="SUPFAM" id="SSF55770">
    <property type="entry name" value="Profilin (actin-binding protein)"/>
    <property type="match status" value="1"/>
</dbReference>
<evidence type="ECO:0000256" key="2">
    <source>
        <dbReference type="ARBA" id="ARBA00010058"/>
    </source>
</evidence>
<reference evidence="8 9" key="1">
    <citation type="submission" date="2020-12" db="EMBL/GenBank/DDBJ databases">
        <title>Metabolic potential, ecology and presence of endohyphal bacteria is reflected in genomic diversity of Mucoromycotina.</title>
        <authorList>
            <person name="Muszewska A."/>
            <person name="Okrasinska A."/>
            <person name="Steczkiewicz K."/>
            <person name="Drgas O."/>
            <person name="Orlowska M."/>
            <person name="Perlinska-Lenart U."/>
            <person name="Aleksandrzak-Piekarczyk T."/>
            <person name="Szatraj K."/>
            <person name="Zielenkiewicz U."/>
            <person name="Pilsyk S."/>
            <person name="Malc E."/>
            <person name="Mieczkowski P."/>
            <person name="Kruszewska J.S."/>
            <person name="Biernat P."/>
            <person name="Pawlowska J."/>
        </authorList>
    </citation>
    <scope>NUCLEOTIDE SEQUENCE [LARGE SCALE GENOMIC DNA]</scope>
    <source>
        <strain evidence="8 9">CBS 142.35</strain>
    </source>
</reference>
<dbReference type="InterPro" id="IPR048278">
    <property type="entry name" value="PFN"/>
</dbReference>
<dbReference type="OrthoDB" id="421374at2759"/>
<dbReference type="GO" id="GO:0003785">
    <property type="term" value="F:actin monomer binding"/>
    <property type="evidence" value="ECO:0007669"/>
    <property type="project" value="TreeGrafter"/>
</dbReference>
<name>A0A8H7S207_9FUNG</name>
<dbReference type="PRINTS" id="PR00392">
    <property type="entry name" value="PROFILIN"/>
</dbReference>
<sequence>MSWQQYVDDSLISTGKVSQAAIFSLDGTELGTSPSFKVSSTEAKDIIAGFDNNKVLYDSGVFVAGNKYYVLRINDSLITGREPTGSGVCIAKTNQVILIGVYKKGMEGGQCTNTIETLGEFLSGMKY</sequence>
<evidence type="ECO:0000256" key="7">
    <source>
        <dbReference type="RuleBase" id="RU003909"/>
    </source>
</evidence>
<dbReference type="PROSITE" id="PS00414">
    <property type="entry name" value="PROFILIN"/>
    <property type="match status" value="1"/>
</dbReference>
<dbReference type="AlphaFoldDB" id="A0A8H7S207"/>
<evidence type="ECO:0000313" key="9">
    <source>
        <dbReference type="Proteomes" id="UP000646827"/>
    </source>
</evidence>
<dbReference type="GO" id="GO:0005856">
    <property type="term" value="C:cytoskeleton"/>
    <property type="evidence" value="ECO:0007669"/>
    <property type="project" value="UniProtKB-SubCell"/>
</dbReference>
<organism evidence="8 9">
    <name type="scientific">Circinella minor</name>
    <dbReference type="NCBI Taxonomy" id="1195481"/>
    <lineage>
        <taxon>Eukaryota</taxon>
        <taxon>Fungi</taxon>
        <taxon>Fungi incertae sedis</taxon>
        <taxon>Mucoromycota</taxon>
        <taxon>Mucoromycotina</taxon>
        <taxon>Mucoromycetes</taxon>
        <taxon>Mucorales</taxon>
        <taxon>Lichtheimiaceae</taxon>
        <taxon>Circinella</taxon>
    </lineage>
</organism>
<comment type="subunit">
    <text evidence="6">Occurs in many kinds of cells as a complex with monomeric actin in a 1:1 ratio.</text>
</comment>
<protein>
    <recommendedName>
        <fullName evidence="7">Profilin</fullName>
    </recommendedName>
</protein>
<evidence type="ECO:0000313" key="8">
    <source>
        <dbReference type="EMBL" id="KAG2222119.1"/>
    </source>
</evidence>
<dbReference type="EMBL" id="JAEPRB010000091">
    <property type="protein sequence ID" value="KAG2222119.1"/>
    <property type="molecule type" value="Genomic_DNA"/>
</dbReference>
<keyword evidence="4 7" id="KW-0009">Actin-binding</keyword>
<keyword evidence="9" id="KW-1185">Reference proteome</keyword>
<evidence type="ECO:0000256" key="5">
    <source>
        <dbReference type="ARBA" id="ARBA00023212"/>
    </source>
</evidence>
<accession>A0A8H7S207</accession>
<dbReference type="PANTHER" id="PTHR11604">
    <property type="entry name" value="PROFILIN"/>
    <property type="match status" value="1"/>
</dbReference>
<evidence type="ECO:0000256" key="4">
    <source>
        <dbReference type="ARBA" id="ARBA00023203"/>
    </source>
</evidence>
<dbReference type="Proteomes" id="UP000646827">
    <property type="component" value="Unassembled WGS sequence"/>
</dbReference>
<keyword evidence="3" id="KW-0963">Cytoplasm</keyword>
<dbReference type="InterPro" id="IPR027310">
    <property type="entry name" value="Profilin_CS"/>
</dbReference>
<dbReference type="GO" id="GO:0005938">
    <property type="term" value="C:cell cortex"/>
    <property type="evidence" value="ECO:0007669"/>
    <property type="project" value="TreeGrafter"/>
</dbReference>
<dbReference type="Gene3D" id="3.30.450.30">
    <property type="entry name" value="Dynein light chain 2a, cytoplasmic"/>
    <property type="match status" value="1"/>
</dbReference>
<dbReference type="InterPro" id="IPR005455">
    <property type="entry name" value="PFN_euk"/>
</dbReference>
<dbReference type="CDD" id="cd00148">
    <property type="entry name" value="PROF"/>
    <property type="match status" value="1"/>
</dbReference>